<keyword evidence="3" id="KW-1185">Reference proteome</keyword>
<accession>A0A494X2J3</accession>
<feature type="compositionally biased region" description="Polar residues" evidence="1">
    <location>
        <begin position="51"/>
        <end position="61"/>
    </location>
</feature>
<evidence type="ECO:0000313" key="2">
    <source>
        <dbReference type="EMBL" id="RKP43841.1"/>
    </source>
</evidence>
<protein>
    <submittedName>
        <fullName evidence="2">Uncharacterized protein</fullName>
    </submittedName>
</protein>
<feature type="compositionally biased region" description="Low complexity" evidence="1">
    <location>
        <begin position="32"/>
        <end position="49"/>
    </location>
</feature>
<name>A0A494X2J3_9BURK</name>
<feature type="region of interest" description="Disordered" evidence="1">
    <location>
        <begin position="291"/>
        <end position="316"/>
    </location>
</feature>
<organism evidence="2 3">
    <name type="scientific">Trinickia fusca</name>
    <dbReference type="NCBI Taxonomy" id="2419777"/>
    <lineage>
        <taxon>Bacteria</taxon>
        <taxon>Pseudomonadati</taxon>
        <taxon>Pseudomonadota</taxon>
        <taxon>Betaproteobacteria</taxon>
        <taxon>Burkholderiales</taxon>
        <taxon>Burkholderiaceae</taxon>
        <taxon>Trinickia</taxon>
    </lineage>
</organism>
<proteinExistence type="predicted"/>
<reference evidence="2 3" key="1">
    <citation type="submission" date="2018-10" db="EMBL/GenBank/DDBJ databases">
        <title>Paraburkholderia sp. 7MK8-2, isolated from soil.</title>
        <authorList>
            <person name="Gao Z.-H."/>
            <person name="Qiu L.-H."/>
        </authorList>
    </citation>
    <scope>NUCLEOTIDE SEQUENCE [LARGE SCALE GENOMIC DNA]</scope>
    <source>
        <strain evidence="2 3">7MK8-2</strain>
    </source>
</reference>
<evidence type="ECO:0000313" key="3">
    <source>
        <dbReference type="Proteomes" id="UP000280434"/>
    </source>
</evidence>
<sequence length="316" mass="32645">MKSGTGLVLCAFVVLYGGVVLLHSHNRDVSSEQESSSSTAEGSVTVGSVAHTPSQPSATSNPSAQAKPDAIAAAPAPASIMPLPPIVSAAPSASRAIAQAPPANVPAMLPEPAPKPAPTQAQTPMQTPNAVATDARHPHRSRTAVAQVFVPSQTPSHAASAKPVPRPPGARVPSWTAPRQDYAMRSDRREMPAPTSVSRAVASAQASLEKNDLSAARAALASVQATEPDNSEAFMLRQDLASRERARDAALNAARGCMAQERWKCAWHNAGNALSIDSSNAEAKALIERSIVDSGEATRPAGPGPDPDLPGFPEVQ</sequence>
<dbReference type="EMBL" id="RBZV01000016">
    <property type="protein sequence ID" value="RKP43841.1"/>
    <property type="molecule type" value="Genomic_DNA"/>
</dbReference>
<evidence type="ECO:0000256" key="1">
    <source>
        <dbReference type="SAM" id="MobiDB-lite"/>
    </source>
</evidence>
<dbReference type="OrthoDB" id="9128660at2"/>
<comment type="caution">
    <text evidence="2">The sequence shown here is derived from an EMBL/GenBank/DDBJ whole genome shotgun (WGS) entry which is preliminary data.</text>
</comment>
<dbReference type="AlphaFoldDB" id="A0A494X2J3"/>
<feature type="region of interest" description="Disordered" evidence="1">
    <location>
        <begin position="153"/>
        <end position="175"/>
    </location>
</feature>
<gene>
    <name evidence="2" type="ORF">D7S89_24475</name>
</gene>
<dbReference type="RefSeq" id="WP_121281456.1">
    <property type="nucleotide sequence ID" value="NZ_RBZV01000016.1"/>
</dbReference>
<feature type="region of interest" description="Disordered" evidence="1">
    <location>
        <begin position="29"/>
        <end position="70"/>
    </location>
</feature>
<dbReference type="Proteomes" id="UP000280434">
    <property type="component" value="Unassembled WGS sequence"/>
</dbReference>
<feature type="region of interest" description="Disordered" evidence="1">
    <location>
        <begin position="104"/>
        <end position="125"/>
    </location>
</feature>